<name>A0ABP1NRQ1_XYLVO</name>
<organism evidence="1 2">
    <name type="scientific">Xylocopa violacea</name>
    <name type="common">Violet carpenter bee</name>
    <name type="synonym">Apis violacea</name>
    <dbReference type="NCBI Taxonomy" id="135666"/>
    <lineage>
        <taxon>Eukaryota</taxon>
        <taxon>Metazoa</taxon>
        <taxon>Ecdysozoa</taxon>
        <taxon>Arthropoda</taxon>
        <taxon>Hexapoda</taxon>
        <taxon>Insecta</taxon>
        <taxon>Pterygota</taxon>
        <taxon>Neoptera</taxon>
        <taxon>Endopterygota</taxon>
        <taxon>Hymenoptera</taxon>
        <taxon>Apocrita</taxon>
        <taxon>Aculeata</taxon>
        <taxon>Apoidea</taxon>
        <taxon>Anthophila</taxon>
        <taxon>Apidae</taxon>
        <taxon>Xylocopa</taxon>
        <taxon>Xylocopa</taxon>
    </lineage>
</organism>
<keyword evidence="2" id="KW-1185">Reference proteome</keyword>
<evidence type="ECO:0000313" key="1">
    <source>
        <dbReference type="EMBL" id="CAL7943708.1"/>
    </source>
</evidence>
<protein>
    <submittedName>
        <fullName evidence="1">Uncharacterized protein</fullName>
    </submittedName>
</protein>
<dbReference type="Proteomes" id="UP001642520">
    <property type="component" value="Unassembled WGS sequence"/>
</dbReference>
<proteinExistence type="predicted"/>
<dbReference type="EMBL" id="CAXAJV020001293">
    <property type="protein sequence ID" value="CAL7943708.1"/>
    <property type="molecule type" value="Genomic_DNA"/>
</dbReference>
<comment type="caution">
    <text evidence="1">The sequence shown here is derived from an EMBL/GenBank/DDBJ whole genome shotgun (WGS) entry which is preliminary data.</text>
</comment>
<reference evidence="1 2" key="1">
    <citation type="submission" date="2024-08" db="EMBL/GenBank/DDBJ databases">
        <authorList>
            <person name="Will J Nash"/>
            <person name="Angela Man"/>
            <person name="Seanna McTaggart"/>
            <person name="Kendall Baker"/>
            <person name="Tom Barker"/>
            <person name="Leah Catchpole"/>
            <person name="Alex Durrant"/>
            <person name="Karim Gharbi"/>
            <person name="Naomi Irish"/>
            <person name="Gemy Kaithakottil"/>
            <person name="Debby Ku"/>
            <person name="Aaliyah Providence"/>
            <person name="Felix Shaw"/>
            <person name="David Swarbreck"/>
            <person name="Chris Watkins"/>
            <person name="Ann M. McCartney"/>
            <person name="Giulio Formenti"/>
            <person name="Alice Mouton"/>
            <person name="Noel Vella"/>
            <person name="Bjorn M von Reumont"/>
            <person name="Adriana Vella"/>
            <person name="Wilfried Haerty"/>
        </authorList>
    </citation>
    <scope>NUCLEOTIDE SEQUENCE [LARGE SCALE GENOMIC DNA]</scope>
</reference>
<accession>A0ABP1NRQ1</accession>
<evidence type="ECO:0000313" key="2">
    <source>
        <dbReference type="Proteomes" id="UP001642520"/>
    </source>
</evidence>
<gene>
    <name evidence="1" type="ORF">XYLVIOL_LOCUS6241</name>
</gene>
<sequence>MTSAISYDRSRYLHSVSKTPTEHNHKGNPILFVNFTVQAVMGYHDVPKIMIAATERRLTPTFPYLKKGTKIQKNLISAQLASTNRMESNGGKNDSFILYLIMKAAATFRTFGYLHNAIIVNKLPEHQFPRRGTALRSKLSAQFAVHDAKRKSRYCFETISSTKSESAG</sequence>